<reference evidence="2" key="1">
    <citation type="submission" date="2022-07" db="EMBL/GenBank/DDBJ databases">
        <title>Phylogenomic reconstructions and comparative analyses of Kickxellomycotina fungi.</title>
        <authorList>
            <person name="Reynolds N.K."/>
            <person name="Stajich J.E."/>
            <person name="Barry K."/>
            <person name="Grigoriev I.V."/>
            <person name="Crous P."/>
            <person name="Smith M.E."/>
        </authorList>
    </citation>
    <scope>NUCLEOTIDE SEQUENCE</scope>
    <source>
        <strain evidence="2">CBS 109367</strain>
    </source>
</reference>
<sequence>MLKAANMAIQAARGTEAPMIRAHCIARVSRSRVTIVTGIKPCRAATTEEMAVGTMAGPVIATKAGPVITTMAGIVVVTTENMVVEEATMVAMAVEEATMVAMVAGIMEATTMGANMGDSMEASMEDMVVVVATVDYSKYSKSSVFVPNDWNFQNNKAGVADLVARVAQHVDKQFTKSVVSIAHDPHGMFKSDGHGFKSRSGARARIGSKSVPTICPRCQSQIVTLVKRRPDAKNVVATAGAVALSLILDVPKALLPLALLPMQLKSLQKISHYCPRCNYKLGKNIKISIPMDDYSDY</sequence>
<gene>
    <name evidence="2" type="ORF">IWW39_005022</name>
</gene>
<evidence type="ECO:0000259" key="1">
    <source>
        <dbReference type="PROSITE" id="PS51837"/>
    </source>
</evidence>
<dbReference type="Proteomes" id="UP001151516">
    <property type="component" value="Unassembled WGS sequence"/>
</dbReference>
<dbReference type="InterPro" id="IPR006629">
    <property type="entry name" value="LITAF"/>
</dbReference>
<dbReference type="SMART" id="SM00714">
    <property type="entry name" value="LITAF"/>
    <property type="match status" value="1"/>
</dbReference>
<proteinExistence type="predicted"/>
<keyword evidence="3" id="KW-1185">Reference proteome</keyword>
<dbReference type="EMBL" id="JANBTX010000223">
    <property type="protein sequence ID" value="KAJ2684257.1"/>
    <property type="molecule type" value="Genomic_DNA"/>
</dbReference>
<accession>A0A9W8GBU3</accession>
<evidence type="ECO:0000313" key="2">
    <source>
        <dbReference type="EMBL" id="KAJ2684257.1"/>
    </source>
</evidence>
<protein>
    <recommendedName>
        <fullName evidence="1">LITAF domain-containing protein</fullName>
    </recommendedName>
</protein>
<dbReference type="AlphaFoldDB" id="A0A9W8GBU3"/>
<comment type="caution">
    <text evidence="2">The sequence shown here is derived from an EMBL/GenBank/DDBJ whole genome shotgun (WGS) entry which is preliminary data.</text>
</comment>
<dbReference type="OrthoDB" id="5554442at2759"/>
<feature type="domain" description="LITAF" evidence="1">
    <location>
        <begin position="195"/>
        <end position="286"/>
    </location>
</feature>
<name>A0A9W8GBU3_9FUNG</name>
<dbReference type="Pfam" id="PF10601">
    <property type="entry name" value="zf-LITAF-like"/>
    <property type="match status" value="1"/>
</dbReference>
<organism evidence="2 3">
    <name type="scientific">Coemansia spiralis</name>
    <dbReference type="NCBI Taxonomy" id="417178"/>
    <lineage>
        <taxon>Eukaryota</taxon>
        <taxon>Fungi</taxon>
        <taxon>Fungi incertae sedis</taxon>
        <taxon>Zoopagomycota</taxon>
        <taxon>Kickxellomycotina</taxon>
        <taxon>Kickxellomycetes</taxon>
        <taxon>Kickxellales</taxon>
        <taxon>Kickxellaceae</taxon>
        <taxon>Coemansia</taxon>
    </lineage>
</organism>
<evidence type="ECO:0000313" key="3">
    <source>
        <dbReference type="Proteomes" id="UP001151516"/>
    </source>
</evidence>
<dbReference type="PROSITE" id="PS51837">
    <property type="entry name" value="LITAF"/>
    <property type="match status" value="1"/>
</dbReference>